<reference evidence="4" key="1">
    <citation type="journal article" date="2019" name="Int. J. Syst. Evol. Microbiol.">
        <title>The Global Catalogue of Microorganisms (GCM) 10K type strain sequencing project: providing services to taxonomists for standard genome sequencing and annotation.</title>
        <authorList>
            <consortium name="The Broad Institute Genomics Platform"/>
            <consortium name="The Broad Institute Genome Sequencing Center for Infectious Disease"/>
            <person name="Wu L."/>
            <person name="Ma J."/>
        </authorList>
    </citation>
    <scope>NUCLEOTIDE SEQUENCE [LARGE SCALE GENOMIC DNA]</scope>
    <source>
        <strain evidence="4">CCM 7640</strain>
    </source>
</reference>
<keyword evidence="4" id="KW-1185">Reference proteome</keyword>
<dbReference type="EMBL" id="BMCM01000002">
    <property type="protein sequence ID" value="GGD72030.1"/>
    <property type="molecule type" value="Genomic_DNA"/>
</dbReference>
<organism evidence="3 4">
    <name type="scientific">Microbacterium murale</name>
    <dbReference type="NCBI Taxonomy" id="1081040"/>
    <lineage>
        <taxon>Bacteria</taxon>
        <taxon>Bacillati</taxon>
        <taxon>Actinomycetota</taxon>
        <taxon>Actinomycetes</taxon>
        <taxon>Micrococcales</taxon>
        <taxon>Microbacteriaceae</taxon>
        <taxon>Microbacterium</taxon>
    </lineage>
</organism>
<evidence type="ECO:0000259" key="2">
    <source>
        <dbReference type="SMART" id="SM00507"/>
    </source>
</evidence>
<accession>A0ABQ1RJI8</accession>
<dbReference type="Proteomes" id="UP000629365">
    <property type="component" value="Unassembled WGS sequence"/>
</dbReference>
<name>A0ABQ1RJI8_9MICO</name>
<evidence type="ECO:0000256" key="1">
    <source>
        <dbReference type="SAM" id="MobiDB-lite"/>
    </source>
</evidence>
<dbReference type="CDD" id="cd00085">
    <property type="entry name" value="HNHc"/>
    <property type="match status" value="1"/>
</dbReference>
<dbReference type="Gene3D" id="1.10.30.50">
    <property type="match status" value="1"/>
</dbReference>
<evidence type="ECO:0000313" key="3">
    <source>
        <dbReference type="EMBL" id="GGD72030.1"/>
    </source>
</evidence>
<gene>
    <name evidence="3" type="ORF">GCM10007269_13980</name>
</gene>
<protein>
    <recommendedName>
        <fullName evidence="2">HNH nuclease domain-containing protein</fullName>
    </recommendedName>
</protein>
<evidence type="ECO:0000313" key="4">
    <source>
        <dbReference type="Proteomes" id="UP000629365"/>
    </source>
</evidence>
<dbReference type="InterPro" id="IPR003615">
    <property type="entry name" value="HNH_nuc"/>
</dbReference>
<proteinExistence type="predicted"/>
<dbReference type="SMART" id="SM00507">
    <property type="entry name" value="HNHc"/>
    <property type="match status" value="1"/>
</dbReference>
<feature type="domain" description="HNH nuclease" evidence="2">
    <location>
        <begin position="340"/>
        <end position="392"/>
    </location>
</feature>
<comment type="caution">
    <text evidence="3">The sequence shown here is derived from an EMBL/GenBank/DDBJ whole genome shotgun (WGS) entry which is preliminary data.</text>
</comment>
<feature type="region of interest" description="Disordered" evidence="1">
    <location>
        <begin position="194"/>
        <end position="214"/>
    </location>
</feature>
<sequence>MSAWLEIQAEKARLHAREASLLHEAFTEALDEREKRTGTEDMRDIPVRSLVAEFSAAGRISSRTMESAMWHAYSLVANFPVTFQALESAQISPTHARIITDAGAQISDQADRFAYELAAVDYASGESPNRVRAVARMLAAKHGGASAAERRKKGHEARRVWVDDFDDGQAELHILTSSVLAHAAVDRASGLARLARDPNSSETHPSLGEAEKEPITWEDESLIPGDWVYDGEDGVGAPHDDPRTMDQARADVMIDLLLAASAETVTAAGAEAVRGHVQVTIPAAALAGASDAPADLSGIGPVDADLIREIAGVAPGWDRLYLDGYSGIVMATDRYRPTAEMRRYLRARDGRCRFPGCAGSVRRCDLDHTHEHSRGGATSCENLSHLCRRHHSLKHPDVDVKYRWAARQLSGGRIEWTSPHGLVFIDHPQTHVQFS</sequence>